<evidence type="ECO:0000313" key="7">
    <source>
        <dbReference type="EMBL" id="RDW62070.1"/>
    </source>
</evidence>
<evidence type="ECO:0000256" key="2">
    <source>
        <dbReference type="ARBA" id="ARBA00022692"/>
    </source>
</evidence>
<feature type="compositionally biased region" description="Basic and acidic residues" evidence="5">
    <location>
        <begin position="904"/>
        <end position="936"/>
    </location>
</feature>
<dbReference type="InterPro" id="IPR045863">
    <property type="entry name" value="CorA_TM1_TM2"/>
</dbReference>
<evidence type="ECO:0000256" key="1">
    <source>
        <dbReference type="ARBA" id="ARBA00004141"/>
    </source>
</evidence>
<keyword evidence="3 6" id="KW-1133">Transmembrane helix</keyword>
<evidence type="ECO:0000256" key="4">
    <source>
        <dbReference type="ARBA" id="ARBA00023136"/>
    </source>
</evidence>
<feature type="region of interest" description="Disordered" evidence="5">
    <location>
        <begin position="904"/>
        <end position="960"/>
    </location>
</feature>
<gene>
    <name evidence="7" type="ORF">BP6252_11503</name>
</gene>
<dbReference type="OrthoDB" id="341259at2759"/>
<proteinExistence type="predicted"/>
<feature type="compositionally biased region" description="Low complexity" evidence="5">
    <location>
        <begin position="937"/>
        <end position="952"/>
    </location>
</feature>
<protein>
    <recommendedName>
        <fullName evidence="9">Ankyrin repeat protein</fullName>
    </recommendedName>
</protein>
<evidence type="ECO:0000256" key="5">
    <source>
        <dbReference type="SAM" id="MobiDB-lite"/>
    </source>
</evidence>
<keyword evidence="2 6" id="KW-0812">Transmembrane</keyword>
<keyword evidence="8" id="KW-1185">Reference proteome</keyword>
<dbReference type="PANTHER" id="PTHR47685">
    <property type="entry name" value="MAGNESIUM TRANSPORT PROTEIN CORA"/>
    <property type="match status" value="1"/>
</dbReference>
<evidence type="ECO:0000256" key="6">
    <source>
        <dbReference type="SAM" id="Phobius"/>
    </source>
</evidence>
<dbReference type="STRING" id="1849047.A0A3D8QK76"/>
<dbReference type="Gene3D" id="1.20.58.340">
    <property type="entry name" value="Magnesium transport protein CorA, transmembrane region"/>
    <property type="match status" value="1"/>
</dbReference>
<dbReference type="Pfam" id="PF01544">
    <property type="entry name" value="CorA"/>
    <property type="match status" value="1"/>
</dbReference>
<evidence type="ECO:0008006" key="9">
    <source>
        <dbReference type="Google" id="ProtNLM"/>
    </source>
</evidence>
<dbReference type="GO" id="GO:0016020">
    <property type="term" value="C:membrane"/>
    <property type="evidence" value="ECO:0007669"/>
    <property type="project" value="UniProtKB-SubCell"/>
</dbReference>
<dbReference type="InterPro" id="IPR002523">
    <property type="entry name" value="MgTranspt_CorA/ZnTranspt_ZntB"/>
</dbReference>
<comment type="caution">
    <text evidence="7">The sequence shown here is derived from an EMBL/GenBank/DDBJ whole genome shotgun (WGS) entry which is preliminary data.</text>
</comment>
<dbReference type="InterPro" id="IPR050829">
    <property type="entry name" value="CorA_MIT"/>
</dbReference>
<feature type="region of interest" description="Disordered" evidence="5">
    <location>
        <begin position="373"/>
        <end position="397"/>
    </location>
</feature>
<dbReference type="Proteomes" id="UP000256645">
    <property type="component" value="Unassembled WGS sequence"/>
</dbReference>
<name>A0A3D8QK76_9HELO</name>
<evidence type="ECO:0000313" key="8">
    <source>
        <dbReference type="Proteomes" id="UP000256645"/>
    </source>
</evidence>
<keyword evidence="4 6" id="KW-0472">Membrane</keyword>
<dbReference type="PANTHER" id="PTHR47685:SF1">
    <property type="entry name" value="MAGNESIUM TRANSPORT PROTEIN CORA"/>
    <property type="match status" value="1"/>
</dbReference>
<sequence>MIGVTASRDGPVSRDDQMIELYDKYNKEYAGDNEEKKYLSMRNHRGQKKVYLEQLVTEKNGLKRRQGLEHEEERIAEVRRTFWANPTKKSLVEKYETCQKAWREEAKERRSEYLRKLQRRKEDYQAGQLGSTENTSKMLSFENEERILNLVPKWSENASSSHPRPAQTNHDPADDATYGLKACIMHFTKGKGGHTHRYQRDGVVTGKFPDQKVQVEELLKDSPENPLRETSKSAPFRYFHLPTNNMAWIEAVLAYYYEEVVADPSVERVPGEMGRAERLLAREYWKGQMHGGSEHPVHARYMRPRCASVPLNSAPTSASPPPTPLLAPQSRKRSIQVEAPSQMTQNFAIFMPYLHWESNSRRTRMAEVIQDLTRKSAKGETSTPDPRMPKEQASDKAKTKQTVLMAATKFEQSLLHAKYKHLPSRNSESLGAYLMTIAKIADAMDYEADERLLRRHLHTNPPLHIRRTLDQSYFWTLEDTTSRDRDQVVYRGTKAGKIGNARVVMVDQLWMWILDEHTILTSFPRRWGRNKPDPSGVHKSLRERLKHVEPGRINSIFDLAFIIIDQCSRVFFDRTKPTDQRPEVMDIFSNAIAHITGMKTVAFETFWQQMEMDSPRGSREMSEKIKRAYLNINPEGALLRESQDIVEELRMMARIFTQQYQVVKDFKKALEKMNEREDERFEPAGAKEKRELLNQAIPEDTEIRPPRAQYRKVPKSTLIEAGELLDQILERKVEITDLEEAATRTCAQLQDLLALKQQQTSIIEARLALERAEEGLKQTQISIKQTEISLQQGRSVMLFTIVTILFLPLSFFTSIFGMNNKEWGDNPLSLHQQFRFMFPVSFTVIILSLLLAFSAWTRALTRMLVMVSWAWCVEHTPLHWIWEIIAADPARFEEIEKTYLDKVSARKNSRAEARKQQKQKEEEEREQTPFRQKQNENQESSSSASDQSKSWQEYQHDSPV</sequence>
<feature type="transmembrane region" description="Helical" evidence="6">
    <location>
        <begin position="836"/>
        <end position="856"/>
    </location>
</feature>
<dbReference type="SUPFAM" id="SSF144083">
    <property type="entry name" value="Magnesium transport protein CorA, transmembrane region"/>
    <property type="match status" value="1"/>
</dbReference>
<feature type="transmembrane region" description="Helical" evidence="6">
    <location>
        <begin position="796"/>
        <end position="816"/>
    </location>
</feature>
<dbReference type="GO" id="GO:0046873">
    <property type="term" value="F:metal ion transmembrane transporter activity"/>
    <property type="evidence" value="ECO:0007669"/>
    <property type="project" value="InterPro"/>
</dbReference>
<evidence type="ECO:0000256" key="3">
    <source>
        <dbReference type="ARBA" id="ARBA00022989"/>
    </source>
</evidence>
<feature type="compositionally biased region" description="Basic and acidic residues" evidence="5">
    <location>
        <begin position="387"/>
        <end position="397"/>
    </location>
</feature>
<dbReference type="AlphaFoldDB" id="A0A3D8QK76"/>
<comment type="subcellular location">
    <subcellularLocation>
        <location evidence="1">Membrane</location>
        <topology evidence="1">Multi-pass membrane protein</topology>
    </subcellularLocation>
</comment>
<organism evidence="7 8">
    <name type="scientific">Coleophoma cylindrospora</name>
    <dbReference type="NCBI Taxonomy" id="1849047"/>
    <lineage>
        <taxon>Eukaryota</taxon>
        <taxon>Fungi</taxon>
        <taxon>Dikarya</taxon>
        <taxon>Ascomycota</taxon>
        <taxon>Pezizomycotina</taxon>
        <taxon>Leotiomycetes</taxon>
        <taxon>Helotiales</taxon>
        <taxon>Dermateaceae</taxon>
        <taxon>Coleophoma</taxon>
    </lineage>
</organism>
<reference evidence="7 8" key="1">
    <citation type="journal article" date="2018" name="IMA Fungus">
        <title>IMA Genome-F 9: Draft genome sequence of Annulohypoxylon stygium, Aspergillus mulundensis, Berkeleyomyces basicola (syn. Thielaviopsis basicola), Ceratocystis smalleyi, two Cercospora beticola strains, Coleophoma cylindrospora, Fusarium fracticaudum, Phialophora cf. hyalina, and Morchella septimelata.</title>
        <authorList>
            <person name="Wingfield B.D."/>
            <person name="Bills G.F."/>
            <person name="Dong Y."/>
            <person name="Huang W."/>
            <person name="Nel W.J."/>
            <person name="Swalarsk-Parry B.S."/>
            <person name="Vaghefi N."/>
            <person name="Wilken P.M."/>
            <person name="An Z."/>
            <person name="de Beer Z.W."/>
            <person name="De Vos L."/>
            <person name="Chen L."/>
            <person name="Duong T.A."/>
            <person name="Gao Y."/>
            <person name="Hammerbacher A."/>
            <person name="Kikkert J.R."/>
            <person name="Li Y."/>
            <person name="Li H."/>
            <person name="Li K."/>
            <person name="Li Q."/>
            <person name="Liu X."/>
            <person name="Ma X."/>
            <person name="Naidoo K."/>
            <person name="Pethybridge S.J."/>
            <person name="Sun J."/>
            <person name="Steenkamp E.T."/>
            <person name="van der Nest M.A."/>
            <person name="van Wyk S."/>
            <person name="Wingfield M.J."/>
            <person name="Xiong C."/>
            <person name="Yue Q."/>
            <person name="Zhang X."/>
        </authorList>
    </citation>
    <scope>NUCLEOTIDE SEQUENCE [LARGE SCALE GENOMIC DNA]</scope>
    <source>
        <strain evidence="7 8">BP6252</strain>
    </source>
</reference>
<dbReference type="EMBL" id="PDLM01000014">
    <property type="protein sequence ID" value="RDW62070.1"/>
    <property type="molecule type" value="Genomic_DNA"/>
</dbReference>
<feature type="region of interest" description="Disordered" evidence="5">
    <location>
        <begin position="310"/>
        <end position="329"/>
    </location>
</feature>
<accession>A0A3D8QK76</accession>